<organism evidence="2 3">
    <name type="scientific">Aphanothece hegewaldii CCALA 016</name>
    <dbReference type="NCBI Taxonomy" id="2107694"/>
    <lineage>
        <taxon>Bacteria</taxon>
        <taxon>Bacillati</taxon>
        <taxon>Cyanobacteriota</taxon>
        <taxon>Cyanophyceae</taxon>
        <taxon>Oscillatoriophycideae</taxon>
        <taxon>Chroococcales</taxon>
        <taxon>Aphanothecaceae</taxon>
        <taxon>Aphanothece</taxon>
    </lineage>
</organism>
<name>A0A2T1LRI1_9CHRO</name>
<protein>
    <recommendedName>
        <fullName evidence="4">DUF2808 domain-containing protein</fullName>
    </recommendedName>
</protein>
<dbReference type="InterPro" id="IPR021256">
    <property type="entry name" value="DUF2808"/>
</dbReference>
<reference evidence="2 3" key="1">
    <citation type="submission" date="2018-03" db="EMBL/GenBank/DDBJ databases">
        <title>The ancient ancestry and fast evolution of plastids.</title>
        <authorList>
            <person name="Moore K.R."/>
            <person name="Magnabosco C."/>
            <person name="Momper L."/>
            <person name="Gold D.A."/>
            <person name="Bosak T."/>
            <person name="Fournier G.P."/>
        </authorList>
    </citation>
    <scope>NUCLEOTIDE SEQUENCE [LARGE SCALE GENOMIC DNA]</scope>
    <source>
        <strain evidence="2 3">CCALA 016</strain>
    </source>
</reference>
<evidence type="ECO:0000313" key="3">
    <source>
        <dbReference type="Proteomes" id="UP000239001"/>
    </source>
</evidence>
<reference evidence="2 3" key="2">
    <citation type="submission" date="2018-03" db="EMBL/GenBank/DDBJ databases">
        <authorList>
            <person name="Keele B.F."/>
        </authorList>
    </citation>
    <scope>NUCLEOTIDE SEQUENCE [LARGE SCALE GENOMIC DNA]</scope>
    <source>
        <strain evidence="2 3">CCALA 016</strain>
    </source>
</reference>
<comment type="caution">
    <text evidence="2">The sequence shown here is derived from an EMBL/GenBank/DDBJ whole genome shotgun (WGS) entry which is preliminary data.</text>
</comment>
<gene>
    <name evidence="2" type="ORF">C7H19_22980</name>
</gene>
<evidence type="ECO:0000313" key="2">
    <source>
        <dbReference type="EMBL" id="PSF31305.1"/>
    </source>
</evidence>
<dbReference type="Pfam" id="PF10989">
    <property type="entry name" value="DUF2808"/>
    <property type="match status" value="1"/>
</dbReference>
<evidence type="ECO:0008006" key="4">
    <source>
        <dbReference type="Google" id="ProtNLM"/>
    </source>
</evidence>
<dbReference type="OrthoDB" id="423147at2"/>
<dbReference type="EMBL" id="PXOH01000046">
    <property type="protein sequence ID" value="PSF31305.1"/>
    <property type="molecule type" value="Genomic_DNA"/>
</dbReference>
<dbReference type="Proteomes" id="UP000239001">
    <property type="component" value="Unassembled WGS sequence"/>
</dbReference>
<dbReference type="RefSeq" id="WP_106459244.1">
    <property type="nucleotide sequence ID" value="NZ_PXOH01000046.1"/>
</dbReference>
<feature type="chain" id="PRO_5015523420" description="DUF2808 domain-containing protein" evidence="1">
    <location>
        <begin position="22"/>
        <end position="179"/>
    </location>
</feature>
<sequence length="179" mass="19866">MFKQAFILTSILSLLAIPAAAVQFPDGRSSFEKAPRLVDMITTQSSARVWIAKYYVTIDLPSNIGEPLQQVTIQQRQGFDNIRYRINETVAFTGTPRRKGEAIAIKSATFDQEQNLVTVIFDPPVPPGQTVTIGIVPTHNPDNDGVYLFGITAFPAGEKPLGLYLGVGRLQFYLDNRFF</sequence>
<proteinExistence type="predicted"/>
<feature type="signal peptide" evidence="1">
    <location>
        <begin position="1"/>
        <end position="21"/>
    </location>
</feature>
<dbReference type="AlphaFoldDB" id="A0A2T1LRI1"/>
<accession>A0A2T1LRI1</accession>
<keyword evidence="3" id="KW-1185">Reference proteome</keyword>
<keyword evidence="1" id="KW-0732">Signal</keyword>
<evidence type="ECO:0000256" key="1">
    <source>
        <dbReference type="SAM" id="SignalP"/>
    </source>
</evidence>